<dbReference type="Gene3D" id="3.40.640.10">
    <property type="entry name" value="Type I PLP-dependent aspartate aminotransferase-like (Major domain)"/>
    <property type="match status" value="1"/>
</dbReference>
<dbReference type="Pfam" id="PF01212">
    <property type="entry name" value="Beta_elim_lyase"/>
    <property type="match status" value="1"/>
</dbReference>
<dbReference type="EMBL" id="CAJPDS010000028">
    <property type="protein sequence ID" value="CAF9921419.1"/>
    <property type="molecule type" value="Genomic_DNA"/>
</dbReference>
<dbReference type="AlphaFoldDB" id="A0A8H3FD75"/>
<organism evidence="6 7">
    <name type="scientific">Heterodermia speciosa</name>
    <dbReference type="NCBI Taxonomy" id="116794"/>
    <lineage>
        <taxon>Eukaryota</taxon>
        <taxon>Fungi</taxon>
        <taxon>Dikarya</taxon>
        <taxon>Ascomycota</taxon>
        <taxon>Pezizomycotina</taxon>
        <taxon>Lecanoromycetes</taxon>
        <taxon>OSLEUM clade</taxon>
        <taxon>Lecanoromycetidae</taxon>
        <taxon>Caliciales</taxon>
        <taxon>Physciaceae</taxon>
        <taxon>Heterodermia</taxon>
    </lineage>
</organism>
<dbReference type="InterPro" id="IPR015424">
    <property type="entry name" value="PyrdxlP-dep_Trfase"/>
</dbReference>
<dbReference type="InterPro" id="IPR015422">
    <property type="entry name" value="PyrdxlP-dep_Trfase_small"/>
</dbReference>
<evidence type="ECO:0000256" key="3">
    <source>
        <dbReference type="ARBA" id="ARBA00022898"/>
    </source>
</evidence>
<dbReference type="OrthoDB" id="10261951at2759"/>
<dbReference type="Gene3D" id="3.90.1150.10">
    <property type="entry name" value="Aspartate Aminotransferase, domain 1"/>
    <property type="match status" value="1"/>
</dbReference>
<dbReference type="PANTHER" id="PTHR48097:SF9">
    <property type="entry name" value="L-THREONINE ALDOLASE"/>
    <property type="match status" value="1"/>
</dbReference>
<protein>
    <recommendedName>
        <fullName evidence="5">Aromatic amino acid beta-eliminating lyase/threonine aldolase domain-containing protein</fullName>
    </recommendedName>
</protein>
<dbReference type="Proteomes" id="UP000664521">
    <property type="component" value="Unassembled WGS sequence"/>
</dbReference>
<proteinExistence type="inferred from homology"/>
<keyword evidence="7" id="KW-1185">Reference proteome</keyword>
<name>A0A8H3FD75_9LECA</name>
<comment type="cofactor">
    <cofactor evidence="1">
        <name>pyridoxal 5'-phosphate</name>
        <dbReference type="ChEBI" id="CHEBI:597326"/>
    </cofactor>
</comment>
<evidence type="ECO:0000256" key="4">
    <source>
        <dbReference type="ARBA" id="ARBA00023239"/>
    </source>
</evidence>
<dbReference type="GO" id="GO:0008732">
    <property type="term" value="F:L-allo-threonine aldolase activity"/>
    <property type="evidence" value="ECO:0007669"/>
    <property type="project" value="TreeGrafter"/>
</dbReference>
<comment type="similarity">
    <text evidence="2">Belongs to the threonine aldolase family.</text>
</comment>
<evidence type="ECO:0000256" key="2">
    <source>
        <dbReference type="ARBA" id="ARBA00006966"/>
    </source>
</evidence>
<evidence type="ECO:0000313" key="6">
    <source>
        <dbReference type="EMBL" id="CAF9921419.1"/>
    </source>
</evidence>
<dbReference type="GO" id="GO:0006567">
    <property type="term" value="P:L-threonine catabolic process"/>
    <property type="evidence" value="ECO:0007669"/>
    <property type="project" value="TreeGrafter"/>
</dbReference>
<sequence>MPKSSAITWYFGSFLFESRMSSDRSRFDGDNNGACCCWQHCLPDCIARTTFDSSFHLPKASLSLAVPANSIPHNFSQIRAMTVTSLNLEHSRDSTVNGLSNGTGNTETVSNAGSNWSDPGPAAFDFRSDVTTRPTPAMLESLISLQGAGLGDDVFREDETTNNLESFVAELTGFPAALLVMSGTMGNQLSIRTHLQGPPHSVVADSRSHIFGWEAGGLASLSGAFAIPVTPSNKHHLTLSDIKSHAITSTDIHACPTRLICLENTLAGTILPLSSAASISTWARSQSPPINLHLDGARLWEAVSATASSEKNDSKDALIAGLKAYCAHFDSVSLCFSKGLGAPIGSIIIGSHAFVDRARHIRKGLGGGLRQAALITAPARVAVEQTFLGGMLRASHERATEVAAMWTQRGGRLAKETETNMVWLDLEGVGLGADGEEGGKGGKNKSLVEMALERGVRVMGGRLVVHYQISPLALSRLALLFDDIFTRRTPSTSPSSVPNGIKTEAEKLLAAEVE</sequence>
<keyword evidence="3" id="KW-0663">Pyridoxal phosphate</keyword>
<dbReference type="InterPro" id="IPR001597">
    <property type="entry name" value="ArAA_b-elim_lyase/Thr_aldolase"/>
</dbReference>
<dbReference type="PANTHER" id="PTHR48097">
    <property type="entry name" value="L-THREONINE ALDOLASE-RELATED"/>
    <property type="match status" value="1"/>
</dbReference>
<dbReference type="GO" id="GO:0005829">
    <property type="term" value="C:cytosol"/>
    <property type="evidence" value="ECO:0007669"/>
    <property type="project" value="TreeGrafter"/>
</dbReference>
<feature type="domain" description="Aromatic amino acid beta-eliminating lyase/threonine aldolase" evidence="5">
    <location>
        <begin position="125"/>
        <end position="426"/>
    </location>
</feature>
<evidence type="ECO:0000256" key="1">
    <source>
        <dbReference type="ARBA" id="ARBA00001933"/>
    </source>
</evidence>
<dbReference type="FunFam" id="3.40.640.10:FF:000030">
    <property type="entry name" value="Low-specificity L-threonine aldolase"/>
    <property type="match status" value="1"/>
</dbReference>
<keyword evidence="4" id="KW-0456">Lyase</keyword>
<comment type="caution">
    <text evidence="6">The sequence shown here is derived from an EMBL/GenBank/DDBJ whole genome shotgun (WGS) entry which is preliminary data.</text>
</comment>
<dbReference type="InterPro" id="IPR015421">
    <property type="entry name" value="PyrdxlP-dep_Trfase_major"/>
</dbReference>
<dbReference type="GO" id="GO:0006545">
    <property type="term" value="P:glycine biosynthetic process"/>
    <property type="evidence" value="ECO:0007669"/>
    <property type="project" value="TreeGrafter"/>
</dbReference>
<evidence type="ECO:0000313" key="7">
    <source>
        <dbReference type="Proteomes" id="UP000664521"/>
    </source>
</evidence>
<accession>A0A8H3FD75</accession>
<dbReference type="NCBIfam" id="NF041359">
    <property type="entry name" value="GntG_guanitoxin"/>
    <property type="match status" value="1"/>
</dbReference>
<gene>
    <name evidence="6" type="ORF">HETSPECPRED_004534</name>
</gene>
<evidence type="ECO:0000259" key="5">
    <source>
        <dbReference type="Pfam" id="PF01212"/>
    </source>
</evidence>
<dbReference type="SUPFAM" id="SSF53383">
    <property type="entry name" value="PLP-dependent transferases"/>
    <property type="match status" value="1"/>
</dbReference>
<reference evidence="6" key="1">
    <citation type="submission" date="2021-03" db="EMBL/GenBank/DDBJ databases">
        <authorList>
            <person name="Tagirdzhanova G."/>
        </authorList>
    </citation>
    <scope>NUCLEOTIDE SEQUENCE</scope>
</reference>
<dbReference type="InterPro" id="IPR023603">
    <property type="entry name" value="Low_specificity_L-TA-like"/>
</dbReference>